<proteinExistence type="predicted"/>
<dbReference type="SMART" id="SM00164">
    <property type="entry name" value="TBC"/>
    <property type="match status" value="1"/>
</dbReference>
<sequence length="699" mass="82361">MSAKSFPPGKVDLIYSKSKVYVHPNKNSKENIPGFLYFIKESSISTDRELLFGWTPEHYLTQSDLEVFQKVDLDSINVNLPSNFKNHHNFIKRPSTFGSFSFSISLGNLFSIQIRPPSLGWWYGSIIINTRSSSDKLPVVFFHDDECPSTQREQSLKNKNFDPFGDDNGLFWGGLQMLDFLKNVAVVEKSSLENSILLINPTLMDLNNFSPTNIADDNNAKKNPFDFKKMLNDARWSVLETLARVTKFTKKSVDNVLDESPLPIKNLLKNPEVQRVNDEFDTARVYLAKWAMGVQEEAEKTRKQIILDENSRDLLSKELGLNFDKLLPEEILQAHERHREVSKQEWDSFFDHTGRLLITVNEVKNRIFHGGLNQVVRSEAWLFLLGVYPWDSSSAERYELNKVLRRDYETLKSKWQDDKEIQQDEYYKDQKFRIEKDIQRTDRNLEIYKNHGTEEGEDEGDDDDFDVSNVRNPHLFKLREILLTFNQYNDKLGYVQGMTDLLSPIYVTLQDDSLSFHCFVRFMDRMERNFLSDQSGMRDQMNTLNELVQFMLPELYIHLEKCDSNNLFFFFRMLLVWFKREFIWDDVLRLWEILWTDYYSSQFHLFFALAILQKNEKIIINHLRQFDEVLKYINDLSMTYKLNDLLTRSELLFLKFRKMVEIIDRSSEPSDAKSPINDNLRLLLSKELVIQKETTRVQG</sequence>
<evidence type="ECO:0000256" key="2">
    <source>
        <dbReference type="ARBA" id="ARBA00072091"/>
    </source>
</evidence>
<keyword evidence="6" id="KW-1185">Reference proteome</keyword>
<dbReference type="STRING" id="683960.A0A1E3P978"/>
<protein>
    <recommendedName>
        <fullName evidence="2">GTPase-activating protein GYP7</fullName>
    </recommendedName>
    <alternativeName>
        <fullName evidence="3">GAP for YPT7</fullName>
    </alternativeName>
</protein>
<dbReference type="PANTHER" id="PTHR22957:SF502">
    <property type="entry name" value="SMALL G PROTEIN SIGNALING MODULATOR 2-RELATED"/>
    <property type="match status" value="1"/>
</dbReference>
<dbReference type="GO" id="GO:0016192">
    <property type="term" value="P:vesicle-mediated transport"/>
    <property type="evidence" value="ECO:0007669"/>
    <property type="project" value="EnsemblFungi"/>
</dbReference>
<dbReference type="SUPFAM" id="SSF47923">
    <property type="entry name" value="Ypt/Rab-GAP domain of gyp1p"/>
    <property type="match status" value="2"/>
</dbReference>
<gene>
    <name evidence="5" type="ORF">WICANDRAFT_82109</name>
</gene>
<evidence type="ECO:0000256" key="1">
    <source>
        <dbReference type="ARBA" id="ARBA00022468"/>
    </source>
</evidence>
<dbReference type="GeneID" id="30202581"/>
<keyword evidence="1" id="KW-0343">GTPase activation</keyword>
<reference evidence="5 6" key="1">
    <citation type="journal article" date="2016" name="Proc. Natl. Acad. Sci. U.S.A.">
        <title>Comparative genomics of biotechnologically important yeasts.</title>
        <authorList>
            <person name="Riley R."/>
            <person name="Haridas S."/>
            <person name="Wolfe K.H."/>
            <person name="Lopes M.R."/>
            <person name="Hittinger C.T."/>
            <person name="Goeker M."/>
            <person name="Salamov A.A."/>
            <person name="Wisecaver J.H."/>
            <person name="Long T.M."/>
            <person name="Calvey C.H."/>
            <person name="Aerts A.L."/>
            <person name="Barry K.W."/>
            <person name="Choi C."/>
            <person name="Clum A."/>
            <person name="Coughlan A.Y."/>
            <person name="Deshpande S."/>
            <person name="Douglass A.P."/>
            <person name="Hanson S.J."/>
            <person name="Klenk H.-P."/>
            <person name="LaButti K.M."/>
            <person name="Lapidus A."/>
            <person name="Lindquist E.A."/>
            <person name="Lipzen A.M."/>
            <person name="Meier-Kolthoff J.P."/>
            <person name="Ohm R.A."/>
            <person name="Otillar R.P."/>
            <person name="Pangilinan J.L."/>
            <person name="Peng Y."/>
            <person name="Rokas A."/>
            <person name="Rosa C.A."/>
            <person name="Scheuner C."/>
            <person name="Sibirny A.A."/>
            <person name="Slot J.C."/>
            <person name="Stielow J.B."/>
            <person name="Sun H."/>
            <person name="Kurtzman C.P."/>
            <person name="Blackwell M."/>
            <person name="Grigoriev I.V."/>
            <person name="Jeffries T.W."/>
        </authorList>
    </citation>
    <scope>NUCLEOTIDE SEQUENCE [LARGE SCALE GENOMIC DNA]</scope>
    <source>
        <strain evidence="6">ATCC 58044 / CBS 1984 / NCYC 433 / NRRL Y-366-8</strain>
    </source>
</reference>
<dbReference type="InterPro" id="IPR035969">
    <property type="entry name" value="Rab-GAP_TBC_sf"/>
</dbReference>
<accession>A0A1E3P978</accession>
<dbReference type="GO" id="GO:0032889">
    <property type="term" value="P:regulation of vacuole fusion, non-autophagic"/>
    <property type="evidence" value="ECO:0007669"/>
    <property type="project" value="EnsemblFungi"/>
</dbReference>
<feature type="domain" description="Rab-GAP TBC" evidence="4">
    <location>
        <begin position="371"/>
        <end position="598"/>
    </location>
</feature>
<dbReference type="GO" id="GO:0005096">
    <property type="term" value="F:GTPase activator activity"/>
    <property type="evidence" value="ECO:0007669"/>
    <property type="project" value="UniProtKB-KW"/>
</dbReference>
<evidence type="ECO:0000313" key="6">
    <source>
        <dbReference type="Proteomes" id="UP000094112"/>
    </source>
</evidence>
<dbReference type="RefSeq" id="XP_019041173.1">
    <property type="nucleotide sequence ID" value="XM_019185335.1"/>
</dbReference>
<evidence type="ECO:0000259" key="4">
    <source>
        <dbReference type="PROSITE" id="PS50086"/>
    </source>
</evidence>
<evidence type="ECO:0000256" key="3">
    <source>
        <dbReference type="ARBA" id="ARBA00082648"/>
    </source>
</evidence>
<dbReference type="PROSITE" id="PS50086">
    <property type="entry name" value="TBC_RABGAP"/>
    <property type="match status" value="1"/>
</dbReference>
<dbReference type="GO" id="GO:0005770">
    <property type="term" value="C:late endosome"/>
    <property type="evidence" value="ECO:0007669"/>
    <property type="project" value="EnsemblFungi"/>
</dbReference>
<dbReference type="AlphaFoldDB" id="A0A1E3P978"/>
<dbReference type="EMBL" id="KV454208">
    <property type="protein sequence ID" value="ODQ61966.1"/>
    <property type="molecule type" value="Genomic_DNA"/>
</dbReference>
<organism evidence="5 6">
    <name type="scientific">Wickerhamomyces anomalus (strain ATCC 58044 / CBS 1984 / NCYC 433 / NRRL Y-366-8)</name>
    <name type="common">Yeast</name>
    <name type="synonym">Hansenula anomala</name>
    <dbReference type="NCBI Taxonomy" id="683960"/>
    <lineage>
        <taxon>Eukaryota</taxon>
        <taxon>Fungi</taxon>
        <taxon>Dikarya</taxon>
        <taxon>Ascomycota</taxon>
        <taxon>Saccharomycotina</taxon>
        <taxon>Saccharomycetes</taxon>
        <taxon>Phaffomycetales</taxon>
        <taxon>Wickerhamomycetaceae</taxon>
        <taxon>Wickerhamomyces</taxon>
    </lineage>
</organism>
<dbReference type="Gene3D" id="1.10.8.270">
    <property type="entry name" value="putative rabgap domain of human tbc1 domain family member 14 like domains"/>
    <property type="match status" value="1"/>
</dbReference>
<dbReference type="Pfam" id="PF00566">
    <property type="entry name" value="RabGAP-TBC"/>
    <property type="match status" value="1"/>
</dbReference>
<dbReference type="PANTHER" id="PTHR22957">
    <property type="entry name" value="TBC1 DOMAIN FAMILY MEMBER GTPASE-ACTIVATING PROTEIN"/>
    <property type="match status" value="1"/>
</dbReference>
<evidence type="ECO:0000313" key="5">
    <source>
        <dbReference type="EMBL" id="ODQ61966.1"/>
    </source>
</evidence>
<dbReference type="OrthoDB" id="10264062at2759"/>
<dbReference type="Gene3D" id="1.10.472.80">
    <property type="entry name" value="Ypt/Rab-GAP domain of gyp1p, domain 3"/>
    <property type="match status" value="1"/>
</dbReference>
<name>A0A1E3P978_WICAA</name>
<dbReference type="InterPro" id="IPR000195">
    <property type="entry name" value="Rab-GAP-TBC_dom"/>
</dbReference>
<dbReference type="Proteomes" id="UP000094112">
    <property type="component" value="Unassembled WGS sequence"/>
</dbReference>
<dbReference type="FunFam" id="1.10.472.80:FF:000005">
    <property type="entry name" value="TBC1 domain family member 15"/>
    <property type="match status" value="1"/>
</dbReference>